<dbReference type="InterPro" id="IPR007219">
    <property type="entry name" value="XnlR_reg_dom"/>
</dbReference>
<keyword evidence="5" id="KW-0479">Metal-binding</keyword>
<dbReference type="Proteomes" id="UP000214365">
    <property type="component" value="Unassembled WGS sequence"/>
</dbReference>
<evidence type="ECO:0000256" key="2">
    <source>
        <dbReference type="ARBA" id="ARBA00004496"/>
    </source>
</evidence>
<dbReference type="InterPro" id="IPR036864">
    <property type="entry name" value="Zn2-C6_fun-type_DNA-bd_sf"/>
</dbReference>
<dbReference type="GO" id="GO:0005634">
    <property type="term" value="C:nucleus"/>
    <property type="evidence" value="ECO:0007669"/>
    <property type="project" value="UniProtKB-SubCell"/>
</dbReference>
<evidence type="ECO:0000259" key="12">
    <source>
        <dbReference type="PROSITE" id="PS50048"/>
    </source>
</evidence>
<dbReference type="GO" id="GO:0006351">
    <property type="term" value="P:DNA-templated transcription"/>
    <property type="evidence" value="ECO:0007669"/>
    <property type="project" value="InterPro"/>
</dbReference>
<keyword evidence="6" id="KW-0560">Oxidoreductase</keyword>
<evidence type="ECO:0000256" key="9">
    <source>
        <dbReference type="ARBA" id="ARBA00023163"/>
    </source>
</evidence>
<dbReference type="GO" id="GO:0003677">
    <property type="term" value="F:DNA binding"/>
    <property type="evidence" value="ECO:0007669"/>
    <property type="project" value="UniProtKB-KW"/>
</dbReference>
<dbReference type="GO" id="GO:0008270">
    <property type="term" value="F:zinc ion binding"/>
    <property type="evidence" value="ECO:0007669"/>
    <property type="project" value="InterPro"/>
</dbReference>
<keyword evidence="14" id="KW-1185">Reference proteome</keyword>
<keyword evidence="9" id="KW-0804">Transcription</keyword>
<dbReference type="SMART" id="SM00066">
    <property type="entry name" value="GAL4"/>
    <property type="match status" value="1"/>
</dbReference>
<evidence type="ECO:0000256" key="4">
    <source>
        <dbReference type="ARBA" id="ARBA00022490"/>
    </source>
</evidence>
<dbReference type="Gene3D" id="3.40.109.10">
    <property type="entry name" value="NADH Oxidase"/>
    <property type="match status" value="1"/>
</dbReference>
<dbReference type="EMBL" id="LFMY01000003">
    <property type="protein sequence ID" value="OKL62348.1"/>
    <property type="molecule type" value="Genomic_DNA"/>
</dbReference>
<keyword evidence="8" id="KW-0238">DNA-binding</keyword>
<keyword evidence="4" id="KW-0963">Cytoplasm</keyword>
<feature type="region of interest" description="Disordered" evidence="11">
    <location>
        <begin position="378"/>
        <end position="398"/>
    </location>
</feature>
<dbReference type="InterPro" id="IPR033877">
    <property type="entry name" value="Frm2/Hbn1"/>
</dbReference>
<dbReference type="SMART" id="SM00906">
    <property type="entry name" value="Fungal_trans"/>
    <property type="match status" value="1"/>
</dbReference>
<dbReference type="CDD" id="cd00067">
    <property type="entry name" value="GAL4"/>
    <property type="match status" value="1"/>
</dbReference>
<proteinExistence type="inferred from homology"/>
<dbReference type="Pfam" id="PF00172">
    <property type="entry name" value="Zn_clus"/>
    <property type="match status" value="1"/>
</dbReference>
<evidence type="ECO:0000256" key="5">
    <source>
        <dbReference type="ARBA" id="ARBA00022723"/>
    </source>
</evidence>
<evidence type="ECO:0000256" key="3">
    <source>
        <dbReference type="ARBA" id="ARBA00007118"/>
    </source>
</evidence>
<dbReference type="InterPro" id="IPR029479">
    <property type="entry name" value="Nitroreductase"/>
</dbReference>
<comment type="subcellular location">
    <subcellularLocation>
        <location evidence="2">Cytoplasm</location>
    </subcellularLocation>
    <subcellularLocation>
        <location evidence="1">Nucleus</location>
    </subcellularLocation>
</comment>
<dbReference type="GO" id="GO:0016491">
    <property type="term" value="F:oxidoreductase activity"/>
    <property type="evidence" value="ECO:0007669"/>
    <property type="project" value="UniProtKB-KW"/>
</dbReference>
<dbReference type="GO" id="GO:0000981">
    <property type="term" value="F:DNA-binding transcription factor activity, RNA polymerase II-specific"/>
    <property type="evidence" value="ECO:0007669"/>
    <property type="project" value="InterPro"/>
</dbReference>
<evidence type="ECO:0000256" key="8">
    <source>
        <dbReference type="ARBA" id="ARBA00023125"/>
    </source>
</evidence>
<dbReference type="AlphaFoldDB" id="A0A225AYC9"/>
<dbReference type="Pfam" id="PF04082">
    <property type="entry name" value="Fungal_trans"/>
    <property type="match status" value="1"/>
</dbReference>
<dbReference type="RefSeq" id="XP_020122469.1">
    <property type="nucleotide sequence ID" value="XM_020264651.1"/>
</dbReference>
<comment type="similarity">
    <text evidence="3">Belongs to the nitroreductase family.</text>
</comment>
<evidence type="ECO:0000256" key="10">
    <source>
        <dbReference type="ARBA" id="ARBA00023242"/>
    </source>
</evidence>
<sequence>MFMKFVRLTSQLPRSTHVVLASLVLHSASRALVKSPAPSSLASLTMASPIVTMSFTEATEKRRSIRALDSMTTVPDSTIVKLAEAAILTVPSAFDSQSTRLTVLFANDHRKLWALTADAMLAKIGEERWNGGTKDRIANFANAYGTILFWDDQSCAAAMKEHAPDIYKDNTEEWVHQSNGMHQYYLWTALEALGLGANLQHYNPLIDAEVQKTWSVPSDWKLKAQMVFGVPREGSAPGEKAQKLPLEQKLQVFGANAKVTSMFHRFSATPAKARSQTKGSGSARARNRNNDAGSKSSLEHRPKRQKTARACDRCCRYHIKCDEQKPCTQCVIIKAKCIVSYAAPRSSQTNNIDTGCESSCSLRPPLNGDSRDCNSASPSIPLPVMGTRQENTRTPPDNGHKEYLDLDCTLQGISASGQPAFSHTSAIASSLFPQLPHVAVPSGEFVLASNTLLKSQRSYYLRLFWDICHPLLMIISEAEFGEPETLQPPTMFEEYSVRSALIDSMIALGIQHSHVTGLAGRILGLPQPPRQYHNADPLPDDNWPGFEYFHRSRERMRTNKEVTLEAIRCHVLMALYLMKGNAIRDAYNLLGITVRKAYIAKLHRPPPSHLPEAGKTARMQLWWMLFSLDFQCSLQLDLPAACQKSLVKCPFPAEEALGRYVYSPNHQKKGINSYTYSTCLVNFAVTMTDISACVSTADLDDDGNSPAALEHHALRLSSALQNLEIWRDQLPSELILSRREDDSGNTDMLDVNLDLALPAWLQRQMVLLELHYHNAYTLVQRPFIRLRHASSNDASSMITSPGSRQPHAELHIAGALDHASIIIDTVFAVCSTTDVLYGWSEVLQPLWNAVLTITAYVYANPQSPVVPRTLDSLTRALAVFESFSSTCPAILFAKDIVQSLTNSLQNMMAMSTIDPMGWDLLPSLLQEQQTATTGLESAPSSNDIHDNVLFPSFRPSASHFNLVAMQSGNS</sequence>
<protein>
    <recommendedName>
        <fullName evidence="12">Zn(2)-C6 fungal-type domain-containing protein</fullName>
    </recommendedName>
</protein>
<dbReference type="PANTHER" id="PTHR43035:SF1">
    <property type="entry name" value="FATTY ACID REPRESSION MUTANT PROTEIN 2-RELATED"/>
    <property type="match status" value="1"/>
</dbReference>
<evidence type="ECO:0000313" key="13">
    <source>
        <dbReference type="EMBL" id="OKL62348.1"/>
    </source>
</evidence>
<dbReference type="PANTHER" id="PTHR43035">
    <property type="entry name" value="FATTY ACID REPRESSION MUTANT PROTEIN 2-RELATED"/>
    <property type="match status" value="1"/>
</dbReference>
<reference evidence="13 14" key="1">
    <citation type="submission" date="2015-06" db="EMBL/GenBank/DDBJ databases">
        <title>Talaromyces atroroseus IBT 11181 draft genome.</title>
        <authorList>
            <person name="Rasmussen K.B."/>
            <person name="Rasmussen S."/>
            <person name="Petersen B."/>
            <person name="Sicheritz-Ponten T."/>
            <person name="Mortensen U.H."/>
            <person name="Thrane U."/>
        </authorList>
    </citation>
    <scope>NUCLEOTIDE SEQUENCE [LARGE SCALE GENOMIC DNA]</scope>
    <source>
        <strain evidence="13 14">IBT 11181</strain>
    </source>
</reference>
<keyword evidence="10" id="KW-0539">Nucleus</keyword>
<dbReference type="CDD" id="cd12148">
    <property type="entry name" value="fungal_TF_MHR"/>
    <property type="match status" value="1"/>
</dbReference>
<gene>
    <name evidence="13" type="ORF">UA08_02592</name>
</gene>
<feature type="region of interest" description="Disordered" evidence="11">
    <location>
        <begin position="267"/>
        <end position="304"/>
    </location>
</feature>
<dbReference type="SUPFAM" id="SSF57701">
    <property type="entry name" value="Zn2/Cys6 DNA-binding domain"/>
    <property type="match status" value="1"/>
</dbReference>
<organism evidence="13 14">
    <name type="scientific">Talaromyces atroroseus</name>
    <dbReference type="NCBI Taxonomy" id="1441469"/>
    <lineage>
        <taxon>Eukaryota</taxon>
        <taxon>Fungi</taxon>
        <taxon>Dikarya</taxon>
        <taxon>Ascomycota</taxon>
        <taxon>Pezizomycotina</taxon>
        <taxon>Eurotiomycetes</taxon>
        <taxon>Eurotiomycetidae</taxon>
        <taxon>Eurotiales</taxon>
        <taxon>Trichocomaceae</taxon>
        <taxon>Talaromyces</taxon>
        <taxon>Talaromyces sect. Trachyspermi</taxon>
    </lineage>
</organism>
<dbReference type="PROSITE" id="PS00463">
    <property type="entry name" value="ZN2_CY6_FUNGAL_1"/>
    <property type="match status" value="1"/>
</dbReference>
<evidence type="ECO:0000256" key="1">
    <source>
        <dbReference type="ARBA" id="ARBA00004123"/>
    </source>
</evidence>
<feature type="domain" description="Zn(2)-C6 fungal-type" evidence="12">
    <location>
        <begin position="310"/>
        <end position="339"/>
    </location>
</feature>
<evidence type="ECO:0000256" key="6">
    <source>
        <dbReference type="ARBA" id="ARBA00023002"/>
    </source>
</evidence>
<dbReference type="OrthoDB" id="2283488at2759"/>
<dbReference type="SUPFAM" id="SSF55469">
    <property type="entry name" value="FMN-dependent nitroreductase-like"/>
    <property type="match status" value="1"/>
</dbReference>
<evidence type="ECO:0000256" key="7">
    <source>
        <dbReference type="ARBA" id="ARBA00023015"/>
    </source>
</evidence>
<dbReference type="GO" id="GO:0034599">
    <property type="term" value="P:cellular response to oxidative stress"/>
    <property type="evidence" value="ECO:0007669"/>
    <property type="project" value="InterPro"/>
</dbReference>
<evidence type="ECO:0000313" key="14">
    <source>
        <dbReference type="Proteomes" id="UP000214365"/>
    </source>
</evidence>
<dbReference type="InterPro" id="IPR000415">
    <property type="entry name" value="Nitroreductase-like"/>
</dbReference>
<evidence type="ECO:0000256" key="11">
    <source>
        <dbReference type="SAM" id="MobiDB-lite"/>
    </source>
</evidence>
<dbReference type="GO" id="GO:0005737">
    <property type="term" value="C:cytoplasm"/>
    <property type="evidence" value="ECO:0007669"/>
    <property type="project" value="UniProtKB-SubCell"/>
</dbReference>
<dbReference type="GeneID" id="31002347"/>
<dbReference type="Pfam" id="PF00881">
    <property type="entry name" value="Nitroreductase"/>
    <property type="match status" value="1"/>
</dbReference>
<name>A0A225AYC9_TALAT</name>
<comment type="caution">
    <text evidence="13">The sequence shown here is derived from an EMBL/GenBank/DDBJ whole genome shotgun (WGS) entry which is preliminary data.</text>
</comment>
<accession>A0A225AYC9</accession>
<dbReference type="InterPro" id="IPR001138">
    <property type="entry name" value="Zn2Cys6_DnaBD"/>
</dbReference>
<dbReference type="FunFam" id="3.40.109.10:FF:000001">
    <property type="entry name" value="Nitroreductase family"/>
    <property type="match status" value="1"/>
</dbReference>
<dbReference type="CDD" id="cd02140">
    <property type="entry name" value="Frm2-like"/>
    <property type="match status" value="1"/>
</dbReference>
<dbReference type="PROSITE" id="PS50048">
    <property type="entry name" value="ZN2_CY6_FUNGAL_2"/>
    <property type="match status" value="1"/>
</dbReference>
<keyword evidence="7" id="KW-0805">Transcription regulation</keyword>